<dbReference type="InterPro" id="IPR036179">
    <property type="entry name" value="Ig-like_dom_sf"/>
</dbReference>
<evidence type="ECO:0000256" key="3">
    <source>
        <dbReference type="ARBA" id="ARBA00022427"/>
    </source>
</evidence>
<evidence type="ECO:0000256" key="8">
    <source>
        <dbReference type="ARBA" id="ARBA00023157"/>
    </source>
</evidence>
<dbReference type="InterPro" id="IPR051874">
    <property type="entry name" value="Ig-like_domain-LISCH7"/>
</dbReference>
<reference evidence="15" key="1">
    <citation type="submission" date="2025-08" db="UniProtKB">
        <authorList>
            <consortium name="Ensembl"/>
        </authorList>
    </citation>
    <scope>IDENTIFICATION</scope>
</reference>
<dbReference type="Gene3D" id="2.60.40.10">
    <property type="entry name" value="Immunoglobulins"/>
    <property type="match status" value="1"/>
</dbReference>
<evidence type="ECO:0000256" key="10">
    <source>
        <dbReference type="ARBA" id="ARBA00046288"/>
    </source>
</evidence>
<evidence type="ECO:0000313" key="16">
    <source>
        <dbReference type="Proteomes" id="UP000472260"/>
    </source>
</evidence>
<keyword evidence="3" id="KW-0796">Tight junction</keyword>
<proteinExistence type="inferred from homology"/>
<dbReference type="Pfam" id="PF05624">
    <property type="entry name" value="LSR"/>
    <property type="match status" value="1"/>
</dbReference>
<dbReference type="GO" id="GO:0070506">
    <property type="term" value="F:high-density lipoprotein particle receptor activity"/>
    <property type="evidence" value="ECO:0007669"/>
    <property type="project" value="TreeGrafter"/>
</dbReference>
<evidence type="ECO:0000256" key="5">
    <source>
        <dbReference type="ARBA" id="ARBA00022949"/>
    </source>
</evidence>
<keyword evidence="16" id="KW-1185">Reference proteome</keyword>
<feature type="compositionally biased region" description="Basic and acidic residues" evidence="11">
    <location>
        <begin position="428"/>
        <end position="438"/>
    </location>
</feature>
<gene>
    <name evidence="15" type="primary">ildr1b</name>
</gene>
<keyword evidence="8" id="KW-1015">Disulfide bond</keyword>
<keyword evidence="7 12" id="KW-0472">Membrane</keyword>
<dbReference type="GO" id="GO:0012505">
    <property type="term" value="C:endomembrane system"/>
    <property type="evidence" value="ECO:0007669"/>
    <property type="project" value="UniProtKB-SubCell"/>
</dbReference>
<keyword evidence="9" id="KW-0393">Immunoglobulin domain</keyword>
<keyword evidence="6 12" id="KW-1133">Transmembrane helix</keyword>
<feature type="transmembrane region" description="Helical" evidence="12">
    <location>
        <begin position="165"/>
        <end position="185"/>
    </location>
</feature>
<organism evidence="15 16">
    <name type="scientific">Sinocyclocheilus anshuiensis</name>
    <dbReference type="NCBI Taxonomy" id="1608454"/>
    <lineage>
        <taxon>Eukaryota</taxon>
        <taxon>Metazoa</taxon>
        <taxon>Chordata</taxon>
        <taxon>Craniata</taxon>
        <taxon>Vertebrata</taxon>
        <taxon>Euteleostomi</taxon>
        <taxon>Actinopterygii</taxon>
        <taxon>Neopterygii</taxon>
        <taxon>Teleostei</taxon>
        <taxon>Ostariophysi</taxon>
        <taxon>Cypriniformes</taxon>
        <taxon>Cyprinidae</taxon>
        <taxon>Cyprininae</taxon>
        <taxon>Sinocyclocheilus</taxon>
    </lineage>
</organism>
<evidence type="ECO:0000256" key="9">
    <source>
        <dbReference type="ARBA" id="ARBA00023319"/>
    </source>
</evidence>
<feature type="domain" description="Ig-like" evidence="14">
    <location>
        <begin position="18"/>
        <end position="162"/>
    </location>
</feature>
<comment type="similarity">
    <text evidence="2">Belongs to the immunoglobulin superfamily. LISCH7 family.</text>
</comment>
<dbReference type="OrthoDB" id="9944507at2759"/>
<dbReference type="GO" id="GO:0005923">
    <property type="term" value="C:bicellular tight junction"/>
    <property type="evidence" value="ECO:0007669"/>
    <property type="project" value="UniProtKB-SubCell"/>
</dbReference>
<evidence type="ECO:0000313" key="15">
    <source>
        <dbReference type="Ensembl" id="ENSSANP00000050572.1"/>
    </source>
</evidence>
<comment type="subcellular location">
    <subcellularLocation>
        <location evidence="1">Cell junction</location>
        <location evidence="1">Tight junction</location>
    </subcellularLocation>
    <subcellularLocation>
        <location evidence="10">Endomembrane system</location>
        <topology evidence="10">Single-pass type I membrane protein</topology>
    </subcellularLocation>
</comment>
<keyword evidence="5" id="KW-0965">Cell junction</keyword>
<accession>A0A671NZU1</accession>
<feature type="chain" id="PRO_5025429431" evidence="13">
    <location>
        <begin position="24"/>
        <end position="564"/>
    </location>
</feature>
<evidence type="ECO:0000256" key="13">
    <source>
        <dbReference type="SAM" id="SignalP"/>
    </source>
</evidence>
<feature type="compositionally biased region" description="Basic and acidic residues" evidence="11">
    <location>
        <begin position="449"/>
        <end position="460"/>
    </location>
</feature>
<evidence type="ECO:0000259" key="14">
    <source>
        <dbReference type="PROSITE" id="PS50835"/>
    </source>
</evidence>
<evidence type="ECO:0000256" key="6">
    <source>
        <dbReference type="ARBA" id="ARBA00022989"/>
    </source>
</evidence>
<feature type="compositionally biased region" description="Basic and acidic residues" evidence="11">
    <location>
        <begin position="546"/>
        <end position="556"/>
    </location>
</feature>
<dbReference type="PANTHER" id="PTHR15923">
    <property type="entry name" value="TRANSMEMBRANE AND IMMUNOGLOBULIN DOMAIN-CONTAINING PROTEIN"/>
    <property type="match status" value="1"/>
</dbReference>
<dbReference type="PROSITE" id="PS50835">
    <property type="entry name" value="IG_LIKE"/>
    <property type="match status" value="1"/>
</dbReference>
<dbReference type="Ensembl" id="ENSSANT00000053749.1">
    <property type="protein sequence ID" value="ENSSANP00000050572.1"/>
    <property type="gene ID" value="ENSSANG00000025377.1"/>
</dbReference>
<evidence type="ECO:0000256" key="11">
    <source>
        <dbReference type="SAM" id="MobiDB-lite"/>
    </source>
</evidence>
<keyword evidence="13" id="KW-0732">Signal</keyword>
<dbReference type="GO" id="GO:0005886">
    <property type="term" value="C:plasma membrane"/>
    <property type="evidence" value="ECO:0007669"/>
    <property type="project" value="TreeGrafter"/>
</dbReference>
<evidence type="ECO:0000256" key="1">
    <source>
        <dbReference type="ARBA" id="ARBA00004435"/>
    </source>
</evidence>
<reference evidence="15" key="2">
    <citation type="submission" date="2025-09" db="UniProtKB">
        <authorList>
            <consortium name="Ensembl"/>
        </authorList>
    </citation>
    <scope>IDENTIFICATION</scope>
</reference>
<dbReference type="InterPro" id="IPR013783">
    <property type="entry name" value="Ig-like_fold"/>
</dbReference>
<feature type="signal peptide" evidence="13">
    <location>
        <begin position="1"/>
        <end position="23"/>
    </location>
</feature>
<dbReference type="AlphaFoldDB" id="A0A671NZU1"/>
<dbReference type="InterPro" id="IPR007110">
    <property type="entry name" value="Ig-like_dom"/>
</dbReference>
<feature type="compositionally biased region" description="Low complexity" evidence="11">
    <location>
        <begin position="412"/>
        <end position="424"/>
    </location>
</feature>
<evidence type="ECO:0000256" key="2">
    <source>
        <dbReference type="ARBA" id="ARBA00009491"/>
    </source>
</evidence>
<dbReference type="PANTHER" id="PTHR15923:SF6">
    <property type="entry name" value="IMMUNOGLOBULIN-LIKE DOMAIN CONTAINING RECEPTOR 1B PRECURSOR"/>
    <property type="match status" value="1"/>
</dbReference>
<evidence type="ECO:0000256" key="4">
    <source>
        <dbReference type="ARBA" id="ARBA00022692"/>
    </source>
</evidence>
<sequence>MKEGLTLKVLALVLCVFPTELLSIQVTVPHTERYTMLFASVTLRCEYSTSANQQDVLVTWRYKSFCLDPVLEYYSAAYQAALGLKQDPANDCPDSQRTVRIVIQKRGLSEAILGTEYRDRKIYVQNSADLVINEVMWWDNGMYFCSIDAAGDVVGDSDKEIRLIVYHWLTVLLIVLGGLLLIILFCICCCQCCPQNCCCYVRCPCCPRTCCCPEEAVMHHKMMREAQKAMVPWLHGQPIYAPIASNASSQRNPLLYSGSFSEPSSKHNLPMAPMAPMAFPPPQPVPPMVPPLGYHSNGSINGSVRGKKQMLDFLENQVRGMDMAAPMLQPQHHYIAVPLQNLPHQYAAPQPQYVTPPPQPIPQAALSARPPSMLSALDEMGVQGVERRVIQLPPIMGRAKQSSRRTNEGGRQRQSNHSSGSSNRNGHHRDDSWREPSSSRRVTQLQRSYSDESDRDDRRGGRGSAGRRGVSGSNRSHLRVRSKGELLEELERATNHRDRSYSPSPRRGSWSSDEEDSYRKGKRSQGRLSEKPPAYSSIDILPGHSRRSDHFSDKSSRSGTSVVI</sequence>
<evidence type="ECO:0000256" key="12">
    <source>
        <dbReference type="SAM" id="Phobius"/>
    </source>
</evidence>
<protein>
    <submittedName>
        <fullName evidence="15">Immunoglobulin-like domain-containing receptor 1</fullName>
    </submittedName>
</protein>
<feature type="compositionally biased region" description="Basic and acidic residues" evidence="11">
    <location>
        <begin position="482"/>
        <end position="500"/>
    </location>
</feature>
<dbReference type="KEGG" id="sanh:107695471"/>
<dbReference type="SUPFAM" id="SSF48726">
    <property type="entry name" value="Immunoglobulin"/>
    <property type="match status" value="1"/>
</dbReference>
<dbReference type="Proteomes" id="UP000472260">
    <property type="component" value="Unassembled WGS sequence"/>
</dbReference>
<feature type="region of interest" description="Disordered" evidence="11">
    <location>
        <begin position="391"/>
        <end position="564"/>
    </location>
</feature>
<keyword evidence="4 12" id="KW-0812">Transmembrane</keyword>
<dbReference type="InterPro" id="IPR008664">
    <property type="entry name" value="LISCH7"/>
</dbReference>
<evidence type="ECO:0000256" key="7">
    <source>
        <dbReference type="ARBA" id="ARBA00023136"/>
    </source>
</evidence>
<name>A0A671NZU1_9TELE</name>